<dbReference type="EMBL" id="JBEAFC010000006">
    <property type="protein sequence ID" value="KAL1553767.1"/>
    <property type="molecule type" value="Genomic_DNA"/>
</dbReference>
<dbReference type="Proteomes" id="UP001567538">
    <property type="component" value="Unassembled WGS sequence"/>
</dbReference>
<name>A0ABD1HBF8_SALDI</name>
<evidence type="ECO:0000313" key="1">
    <source>
        <dbReference type="EMBL" id="KAL1553767.1"/>
    </source>
</evidence>
<keyword evidence="2" id="KW-1185">Reference proteome</keyword>
<reference evidence="1 2" key="1">
    <citation type="submission" date="2024-06" db="EMBL/GenBank/DDBJ databases">
        <title>A chromosome level genome sequence of Diviner's sage (Salvia divinorum).</title>
        <authorList>
            <person name="Ford S.A."/>
            <person name="Ro D.-K."/>
            <person name="Ness R.W."/>
            <person name="Phillips M.A."/>
        </authorList>
    </citation>
    <scope>NUCLEOTIDE SEQUENCE [LARGE SCALE GENOMIC DNA]</scope>
    <source>
        <strain evidence="1">SAF-2024a</strain>
        <tissue evidence="1">Leaf</tissue>
    </source>
</reference>
<organism evidence="1 2">
    <name type="scientific">Salvia divinorum</name>
    <name type="common">Maria pastora</name>
    <name type="synonym">Diviner's sage</name>
    <dbReference type="NCBI Taxonomy" id="28513"/>
    <lineage>
        <taxon>Eukaryota</taxon>
        <taxon>Viridiplantae</taxon>
        <taxon>Streptophyta</taxon>
        <taxon>Embryophyta</taxon>
        <taxon>Tracheophyta</taxon>
        <taxon>Spermatophyta</taxon>
        <taxon>Magnoliopsida</taxon>
        <taxon>eudicotyledons</taxon>
        <taxon>Gunneridae</taxon>
        <taxon>Pentapetalae</taxon>
        <taxon>asterids</taxon>
        <taxon>lamiids</taxon>
        <taxon>Lamiales</taxon>
        <taxon>Lamiaceae</taxon>
        <taxon>Nepetoideae</taxon>
        <taxon>Mentheae</taxon>
        <taxon>Salviinae</taxon>
        <taxon>Salvia</taxon>
        <taxon>Salvia subgen. Calosphace</taxon>
    </lineage>
</organism>
<sequence length="95" mass="10384">MALSGISPVVVREEERHNRFLPAPTSGACLPAVAVSVLRSSRCRRLAPQPPLLRRRSASHRGLSSHRLSSSCVQNLGLMKQVADGNMLQLVTDRE</sequence>
<comment type="caution">
    <text evidence="1">The sequence shown here is derived from an EMBL/GenBank/DDBJ whole genome shotgun (WGS) entry which is preliminary data.</text>
</comment>
<accession>A0ABD1HBF8</accession>
<proteinExistence type="predicted"/>
<protein>
    <submittedName>
        <fullName evidence="1">Uncharacterized protein</fullName>
    </submittedName>
</protein>
<gene>
    <name evidence="1" type="ORF">AAHA92_14400</name>
</gene>
<dbReference type="AlphaFoldDB" id="A0ABD1HBF8"/>
<evidence type="ECO:0000313" key="2">
    <source>
        <dbReference type="Proteomes" id="UP001567538"/>
    </source>
</evidence>